<organism evidence="1 2">
    <name type="scientific">Hesseltinella vesiculosa</name>
    <dbReference type="NCBI Taxonomy" id="101127"/>
    <lineage>
        <taxon>Eukaryota</taxon>
        <taxon>Fungi</taxon>
        <taxon>Fungi incertae sedis</taxon>
        <taxon>Mucoromycota</taxon>
        <taxon>Mucoromycotina</taxon>
        <taxon>Mucoromycetes</taxon>
        <taxon>Mucorales</taxon>
        <taxon>Cunninghamellaceae</taxon>
        <taxon>Hesseltinella</taxon>
    </lineage>
</organism>
<dbReference type="STRING" id="101127.A0A1X2G3G4"/>
<gene>
    <name evidence="1" type="ORF">DM01DRAFT_1295816</name>
</gene>
<dbReference type="AlphaFoldDB" id="A0A1X2G3G4"/>
<dbReference type="OrthoDB" id="160374at2759"/>
<proteinExistence type="predicted"/>
<protein>
    <submittedName>
        <fullName evidence="1">Uncharacterized protein</fullName>
    </submittedName>
</protein>
<sequence>MDDWTSEKIAKAIKGSGYTSDQRIDLALKIWQDPQLFFPNKDGFLFDWLAMALSKPNMKK</sequence>
<reference evidence="1 2" key="1">
    <citation type="submission" date="2016-07" db="EMBL/GenBank/DDBJ databases">
        <title>Pervasive Adenine N6-methylation of Active Genes in Fungi.</title>
        <authorList>
            <consortium name="DOE Joint Genome Institute"/>
            <person name="Mondo S.J."/>
            <person name="Dannebaum R.O."/>
            <person name="Kuo R.C."/>
            <person name="Labutti K."/>
            <person name="Haridas S."/>
            <person name="Kuo A."/>
            <person name="Salamov A."/>
            <person name="Ahrendt S.R."/>
            <person name="Lipzen A."/>
            <person name="Sullivan W."/>
            <person name="Andreopoulos W.B."/>
            <person name="Clum A."/>
            <person name="Lindquist E."/>
            <person name="Daum C."/>
            <person name="Ramamoorthy G.K."/>
            <person name="Gryganskyi A."/>
            <person name="Culley D."/>
            <person name="Magnuson J.K."/>
            <person name="James T.Y."/>
            <person name="O'Malley M.A."/>
            <person name="Stajich J.E."/>
            <person name="Spatafora J.W."/>
            <person name="Visel A."/>
            <person name="Grigoriev I.V."/>
        </authorList>
    </citation>
    <scope>NUCLEOTIDE SEQUENCE [LARGE SCALE GENOMIC DNA]</scope>
    <source>
        <strain evidence="1 2">NRRL 3301</strain>
    </source>
</reference>
<accession>A0A1X2G3G4</accession>
<evidence type="ECO:0000313" key="1">
    <source>
        <dbReference type="EMBL" id="ORX43725.1"/>
    </source>
</evidence>
<evidence type="ECO:0000313" key="2">
    <source>
        <dbReference type="Proteomes" id="UP000242146"/>
    </source>
</evidence>
<dbReference type="EMBL" id="MCGT01000053">
    <property type="protein sequence ID" value="ORX43725.1"/>
    <property type="molecule type" value="Genomic_DNA"/>
</dbReference>
<comment type="caution">
    <text evidence="1">The sequence shown here is derived from an EMBL/GenBank/DDBJ whole genome shotgun (WGS) entry which is preliminary data.</text>
</comment>
<name>A0A1X2G3G4_9FUNG</name>
<keyword evidence="2" id="KW-1185">Reference proteome</keyword>
<dbReference type="Proteomes" id="UP000242146">
    <property type="component" value="Unassembled WGS sequence"/>
</dbReference>